<feature type="transmembrane region" description="Helical" evidence="10">
    <location>
        <begin position="278"/>
        <end position="299"/>
    </location>
</feature>
<feature type="transmembrane region" description="Helical" evidence="10">
    <location>
        <begin position="421"/>
        <end position="441"/>
    </location>
</feature>
<organism evidence="11 12">
    <name type="scientific">Halotalea alkalilenta</name>
    <dbReference type="NCBI Taxonomy" id="376489"/>
    <lineage>
        <taxon>Bacteria</taxon>
        <taxon>Pseudomonadati</taxon>
        <taxon>Pseudomonadota</taxon>
        <taxon>Gammaproteobacteria</taxon>
        <taxon>Oceanospirillales</taxon>
        <taxon>Halomonadaceae</taxon>
        <taxon>Halotalea</taxon>
    </lineage>
</organism>
<evidence type="ECO:0000256" key="2">
    <source>
        <dbReference type="ARBA" id="ARBA00022448"/>
    </source>
</evidence>
<evidence type="ECO:0000256" key="1">
    <source>
        <dbReference type="ARBA" id="ARBA00004429"/>
    </source>
</evidence>
<feature type="transmembrane region" description="Helical" evidence="10">
    <location>
        <begin position="56"/>
        <end position="81"/>
    </location>
</feature>
<protein>
    <recommendedName>
        <fullName evidence="9">Multidrug-efflux transporter</fullName>
    </recommendedName>
</protein>
<dbReference type="AlphaFoldDB" id="A0A172YKA8"/>
<keyword evidence="12" id="KW-1185">Reference proteome</keyword>
<sequence length="467" mass="49043">MPRIDRIRASRYLCRLALPICGAQLAQIGVSTSGIVMAGRSSTVDLAAVSIGASLWVPLMLFMSGTMIGLTAVVAQLLGAGQVERIRVQVHQAGWIALAMGLIAACALSWLPSAVFALMDIPAEIATAAEAYLLAVAFGMPALAGYQALRAYSDGFNHTRPALWFSLLGLAVHLPLGLWLIFGGAGVPPLGALGCGIATAVSMWASLFGMLAYTKRARIYQRVALWRGLTAPQPAQLFALLRLGLPIGVAIFAEVTMFAVVALLIATYGTVVIAAHEVALNFTSILFMMPLAVGMALTIQVGTRLGEGRPGAASQEAWNGLWIALAAALANALVVVLFARQVAALYSTEPAVIELAVELLYLAVLFQVSDALQIGIAGALRGYKDTRAVMLITLFAYWVAGLGSGLAFGRGVPGVFDGLGVHGFWIGLIVGLSTAAALLALRLNWVSRRRLDDPTPHRPTPAPPPST</sequence>
<evidence type="ECO:0000256" key="3">
    <source>
        <dbReference type="ARBA" id="ARBA00022449"/>
    </source>
</evidence>
<name>A0A172YKA8_9GAMM</name>
<dbReference type="Pfam" id="PF01554">
    <property type="entry name" value="MatE"/>
    <property type="match status" value="2"/>
</dbReference>
<dbReference type="PANTHER" id="PTHR43298">
    <property type="entry name" value="MULTIDRUG RESISTANCE PROTEIN NORM-RELATED"/>
    <property type="match status" value="1"/>
</dbReference>
<keyword evidence="8 10" id="KW-0472">Membrane</keyword>
<keyword evidence="7" id="KW-0406">Ion transport</keyword>
<dbReference type="GO" id="GO:0006811">
    <property type="term" value="P:monoatomic ion transport"/>
    <property type="evidence" value="ECO:0007669"/>
    <property type="project" value="UniProtKB-KW"/>
</dbReference>
<reference evidence="11 12" key="1">
    <citation type="submission" date="2016-04" db="EMBL/GenBank/DDBJ databases">
        <title>Complete Genome Sequence of Halotalea alkalilenta IHB B 13600.</title>
        <authorList>
            <person name="Swarnkar M.K."/>
            <person name="Sharma A."/>
            <person name="Kaushal K."/>
            <person name="Soni R."/>
            <person name="Rana S."/>
            <person name="Singh A.K."/>
            <person name="Gulati A."/>
        </authorList>
    </citation>
    <scope>NUCLEOTIDE SEQUENCE [LARGE SCALE GENOMIC DNA]</scope>
    <source>
        <strain evidence="11 12">IHB B 13600</strain>
    </source>
</reference>
<evidence type="ECO:0000256" key="5">
    <source>
        <dbReference type="ARBA" id="ARBA00022692"/>
    </source>
</evidence>
<evidence type="ECO:0000313" key="11">
    <source>
        <dbReference type="EMBL" id="ANF59688.1"/>
    </source>
</evidence>
<keyword evidence="2" id="KW-0813">Transport</keyword>
<proteinExistence type="predicted"/>
<gene>
    <name evidence="11" type="ORF">A5892_14215</name>
</gene>
<evidence type="ECO:0000256" key="8">
    <source>
        <dbReference type="ARBA" id="ARBA00023136"/>
    </source>
</evidence>
<dbReference type="PANTHER" id="PTHR43298:SF2">
    <property type="entry name" value="FMN_FAD EXPORTER YEEO-RELATED"/>
    <property type="match status" value="1"/>
</dbReference>
<evidence type="ECO:0000313" key="12">
    <source>
        <dbReference type="Proteomes" id="UP000077875"/>
    </source>
</evidence>
<dbReference type="InterPro" id="IPR050222">
    <property type="entry name" value="MATE_MdtK"/>
</dbReference>
<keyword evidence="6 10" id="KW-1133">Transmembrane helix</keyword>
<evidence type="ECO:0000256" key="7">
    <source>
        <dbReference type="ARBA" id="ARBA00023065"/>
    </source>
</evidence>
<feature type="transmembrane region" description="Helical" evidence="10">
    <location>
        <begin position="93"/>
        <end position="111"/>
    </location>
</feature>
<dbReference type="InterPro" id="IPR048279">
    <property type="entry name" value="MdtK-like"/>
</dbReference>
<dbReference type="Proteomes" id="UP000077875">
    <property type="component" value="Chromosome"/>
</dbReference>
<feature type="transmembrane region" description="Helical" evidence="10">
    <location>
        <begin position="161"/>
        <end position="184"/>
    </location>
</feature>
<dbReference type="InterPro" id="IPR002528">
    <property type="entry name" value="MATE_fam"/>
</dbReference>
<feature type="transmembrane region" description="Helical" evidence="10">
    <location>
        <begin position="190"/>
        <end position="213"/>
    </location>
</feature>
<dbReference type="CDD" id="cd13131">
    <property type="entry name" value="MATE_NorM_like"/>
    <property type="match status" value="1"/>
</dbReference>
<keyword evidence="3" id="KW-0050">Antiport</keyword>
<dbReference type="PIRSF" id="PIRSF006603">
    <property type="entry name" value="DinF"/>
    <property type="match status" value="1"/>
</dbReference>
<evidence type="ECO:0000256" key="6">
    <source>
        <dbReference type="ARBA" id="ARBA00022989"/>
    </source>
</evidence>
<dbReference type="STRING" id="376489.A5892_14215"/>
<dbReference type="KEGG" id="haa:A5892_14215"/>
<feature type="transmembrane region" description="Helical" evidence="10">
    <location>
        <begin position="12"/>
        <end position="36"/>
    </location>
</feature>
<evidence type="ECO:0000256" key="9">
    <source>
        <dbReference type="ARBA" id="ARBA00031636"/>
    </source>
</evidence>
<feature type="transmembrane region" description="Helical" evidence="10">
    <location>
        <begin position="320"/>
        <end position="339"/>
    </location>
</feature>
<feature type="transmembrane region" description="Helical" evidence="10">
    <location>
        <begin position="388"/>
        <end position="409"/>
    </location>
</feature>
<keyword evidence="5 10" id="KW-0812">Transmembrane</keyword>
<feature type="transmembrane region" description="Helical" evidence="10">
    <location>
        <begin position="243"/>
        <end position="266"/>
    </location>
</feature>
<keyword evidence="4" id="KW-1003">Cell membrane</keyword>
<comment type="subcellular location">
    <subcellularLocation>
        <location evidence="1">Cell inner membrane</location>
        <topology evidence="1">Multi-pass membrane protein</topology>
    </subcellularLocation>
</comment>
<evidence type="ECO:0000256" key="4">
    <source>
        <dbReference type="ARBA" id="ARBA00022475"/>
    </source>
</evidence>
<accession>A0A172YKA8</accession>
<dbReference type="GO" id="GO:0015297">
    <property type="term" value="F:antiporter activity"/>
    <property type="evidence" value="ECO:0007669"/>
    <property type="project" value="UniProtKB-KW"/>
</dbReference>
<dbReference type="EMBL" id="CP015243">
    <property type="protein sequence ID" value="ANF59688.1"/>
    <property type="molecule type" value="Genomic_DNA"/>
</dbReference>
<dbReference type="GO" id="GO:0005886">
    <property type="term" value="C:plasma membrane"/>
    <property type="evidence" value="ECO:0007669"/>
    <property type="project" value="UniProtKB-SubCell"/>
</dbReference>
<feature type="transmembrane region" description="Helical" evidence="10">
    <location>
        <begin position="131"/>
        <end position="149"/>
    </location>
</feature>
<dbReference type="GO" id="GO:0042910">
    <property type="term" value="F:xenobiotic transmembrane transporter activity"/>
    <property type="evidence" value="ECO:0007669"/>
    <property type="project" value="InterPro"/>
</dbReference>
<evidence type="ECO:0000256" key="10">
    <source>
        <dbReference type="SAM" id="Phobius"/>
    </source>
</evidence>
<dbReference type="NCBIfam" id="TIGR00797">
    <property type="entry name" value="matE"/>
    <property type="match status" value="1"/>
</dbReference>